<protein>
    <submittedName>
        <fullName evidence="1">Uncharacterized protein</fullName>
    </submittedName>
</protein>
<accession>A0A0E9ULG3</accession>
<dbReference type="AlphaFoldDB" id="A0A0E9ULG3"/>
<evidence type="ECO:0000313" key="1">
    <source>
        <dbReference type="EMBL" id="JAH66694.1"/>
    </source>
</evidence>
<proteinExistence type="predicted"/>
<name>A0A0E9ULG3_ANGAN</name>
<sequence length="65" mass="7525">MTCSLEGLALITPPPRKANTYQTWYLQVLYCLINLCSLVTCRALCNTWTCLETKWPRLLRSHHQG</sequence>
<reference evidence="1" key="2">
    <citation type="journal article" date="2015" name="Fish Shellfish Immunol.">
        <title>Early steps in the European eel (Anguilla anguilla)-Vibrio vulnificus interaction in the gills: Role of the RtxA13 toxin.</title>
        <authorList>
            <person name="Callol A."/>
            <person name="Pajuelo D."/>
            <person name="Ebbesson L."/>
            <person name="Teles M."/>
            <person name="MacKenzie S."/>
            <person name="Amaro C."/>
        </authorList>
    </citation>
    <scope>NUCLEOTIDE SEQUENCE</scope>
</reference>
<reference evidence="1" key="1">
    <citation type="submission" date="2014-11" db="EMBL/GenBank/DDBJ databases">
        <authorList>
            <person name="Amaro Gonzalez C."/>
        </authorList>
    </citation>
    <scope>NUCLEOTIDE SEQUENCE</scope>
</reference>
<organism evidence="1">
    <name type="scientific">Anguilla anguilla</name>
    <name type="common">European freshwater eel</name>
    <name type="synonym">Muraena anguilla</name>
    <dbReference type="NCBI Taxonomy" id="7936"/>
    <lineage>
        <taxon>Eukaryota</taxon>
        <taxon>Metazoa</taxon>
        <taxon>Chordata</taxon>
        <taxon>Craniata</taxon>
        <taxon>Vertebrata</taxon>
        <taxon>Euteleostomi</taxon>
        <taxon>Actinopterygii</taxon>
        <taxon>Neopterygii</taxon>
        <taxon>Teleostei</taxon>
        <taxon>Anguilliformes</taxon>
        <taxon>Anguillidae</taxon>
        <taxon>Anguilla</taxon>
    </lineage>
</organism>
<dbReference type="EMBL" id="GBXM01041883">
    <property type="protein sequence ID" value="JAH66694.1"/>
    <property type="molecule type" value="Transcribed_RNA"/>
</dbReference>